<name>A0A0D2N2I2_HYPSF</name>
<feature type="compositionally biased region" description="Low complexity" evidence="1">
    <location>
        <begin position="34"/>
        <end position="49"/>
    </location>
</feature>
<evidence type="ECO:0000313" key="3">
    <source>
        <dbReference type="Proteomes" id="UP000054270"/>
    </source>
</evidence>
<evidence type="ECO:0000313" key="2">
    <source>
        <dbReference type="EMBL" id="KJA13459.1"/>
    </source>
</evidence>
<dbReference type="EMBL" id="KN817740">
    <property type="protein sequence ID" value="KJA13459.1"/>
    <property type="molecule type" value="Genomic_DNA"/>
</dbReference>
<dbReference type="AlphaFoldDB" id="A0A0D2N2I2"/>
<feature type="compositionally biased region" description="Low complexity" evidence="1">
    <location>
        <begin position="1"/>
        <end position="20"/>
    </location>
</feature>
<evidence type="ECO:0000256" key="1">
    <source>
        <dbReference type="SAM" id="MobiDB-lite"/>
    </source>
</evidence>
<gene>
    <name evidence="2" type="ORF">HYPSUDRAFT_209529</name>
</gene>
<reference evidence="3" key="1">
    <citation type="submission" date="2014-04" db="EMBL/GenBank/DDBJ databases">
        <title>Evolutionary Origins and Diversification of the Mycorrhizal Mutualists.</title>
        <authorList>
            <consortium name="DOE Joint Genome Institute"/>
            <consortium name="Mycorrhizal Genomics Consortium"/>
            <person name="Kohler A."/>
            <person name="Kuo A."/>
            <person name="Nagy L.G."/>
            <person name="Floudas D."/>
            <person name="Copeland A."/>
            <person name="Barry K.W."/>
            <person name="Cichocki N."/>
            <person name="Veneault-Fourrey C."/>
            <person name="LaButti K."/>
            <person name="Lindquist E.A."/>
            <person name="Lipzen A."/>
            <person name="Lundell T."/>
            <person name="Morin E."/>
            <person name="Murat C."/>
            <person name="Riley R."/>
            <person name="Ohm R."/>
            <person name="Sun H."/>
            <person name="Tunlid A."/>
            <person name="Henrissat B."/>
            <person name="Grigoriev I.V."/>
            <person name="Hibbett D.S."/>
            <person name="Martin F."/>
        </authorList>
    </citation>
    <scope>NUCLEOTIDE SEQUENCE [LARGE SCALE GENOMIC DNA]</scope>
    <source>
        <strain evidence="3">FD-334 SS-4</strain>
    </source>
</reference>
<organism evidence="2 3">
    <name type="scientific">Hypholoma sublateritium (strain FD-334 SS-4)</name>
    <dbReference type="NCBI Taxonomy" id="945553"/>
    <lineage>
        <taxon>Eukaryota</taxon>
        <taxon>Fungi</taxon>
        <taxon>Dikarya</taxon>
        <taxon>Basidiomycota</taxon>
        <taxon>Agaricomycotina</taxon>
        <taxon>Agaricomycetes</taxon>
        <taxon>Agaricomycetidae</taxon>
        <taxon>Agaricales</taxon>
        <taxon>Agaricineae</taxon>
        <taxon>Strophariaceae</taxon>
        <taxon>Hypholoma</taxon>
    </lineage>
</organism>
<feature type="region of interest" description="Disordered" evidence="1">
    <location>
        <begin position="80"/>
        <end position="115"/>
    </location>
</feature>
<feature type="region of interest" description="Disordered" evidence="1">
    <location>
        <begin position="1"/>
        <end position="21"/>
    </location>
</feature>
<sequence length="115" mass="12396">MRTRTPSGSPTSSHHGPCSSKLVARRGVRALKAKAAAAPSAPLSVRSSATFRPSHKRTMTPACELDPEPVFQTPLEAEKVEVSPKDDVQEDEEEDMEAAIPSFALDASAEDKRRP</sequence>
<proteinExistence type="predicted"/>
<feature type="region of interest" description="Disordered" evidence="1">
    <location>
        <begin position="34"/>
        <end position="67"/>
    </location>
</feature>
<accession>A0A0D2N2I2</accession>
<feature type="compositionally biased region" description="Acidic residues" evidence="1">
    <location>
        <begin position="88"/>
        <end position="97"/>
    </location>
</feature>
<keyword evidence="3" id="KW-1185">Reference proteome</keyword>
<protein>
    <submittedName>
        <fullName evidence="2">Uncharacterized protein</fullName>
    </submittedName>
</protein>
<dbReference type="Proteomes" id="UP000054270">
    <property type="component" value="Unassembled WGS sequence"/>
</dbReference>